<dbReference type="CTD" id="35563"/>
<organism evidence="2 3">
    <name type="scientific">Ceratosolen solmsi marchali</name>
    <dbReference type="NCBI Taxonomy" id="326594"/>
    <lineage>
        <taxon>Eukaryota</taxon>
        <taxon>Metazoa</taxon>
        <taxon>Ecdysozoa</taxon>
        <taxon>Arthropoda</taxon>
        <taxon>Hexapoda</taxon>
        <taxon>Insecta</taxon>
        <taxon>Pterygota</taxon>
        <taxon>Neoptera</taxon>
        <taxon>Endopterygota</taxon>
        <taxon>Hymenoptera</taxon>
        <taxon>Apocrita</taxon>
        <taxon>Proctotrupomorpha</taxon>
        <taxon>Chalcidoidea</taxon>
        <taxon>Agaonidae</taxon>
        <taxon>Agaoninae</taxon>
        <taxon>Ceratosolen</taxon>
    </lineage>
</organism>
<proteinExistence type="predicted"/>
<keyword evidence="2" id="KW-1185">Reference proteome</keyword>
<name>A0AAJ6VM68_9HYME</name>
<dbReference type="InterPro" id="IPR022786">
    <property type="entry name" value="Geminin/Multicilin"/>
</dbReference>
<gene>
    <name evidence="3" type="primary">LOC105360057</name>
</gene>
<evidence type="ECO:0000256" key="1">
    <source>
        <dbReference type="SAM" id="Coils"/>
    </source>
</evidence>
<dbReference type="Proteomes" id="UP000695007">
    <property type="component" value="Unplaced"/>
</dbReference>
<feature type="coiled-coil region" evidence="1">
    <location>
        <begin position="79"/>
        <end position="113"/>
    </location>
</feature>
<reference evidence="3" key="1">
    <citation type="submission" date="2025-08" db="UniProtKB">
        <authorList>
            <consortium name="RefSeq"/>
        </authorList>
    </citation>
    <scope>IDENTIFICATION</scope>
</reference>
<dbReference type="KEGG" id="csol:105360057"/>
<evidence type="ECO:0000313" key="2">
    <source>
        <dbReference type="Proteomes" id="UP000695007"/>
    </source>
</evidence>
<accession>A0AAJ6VM68</accession>
<dbReference type="Pfam" id="PF07412">
    <property type="entry name" value="Geminin"/>
    <property type="match status" value="1"/>
</dbReference>
<sequence length="195" mass="22488">MRSGGTKKIVTDHTIISERKARKSLHLLQPAATDKENLVGAGRHLRSLSTSKQIIKNEISDMMKEDINKIFNKTVLVKRDSCKKVIDKHNIECKKLQNDCKMLNDKYVQTESNEQIEIFNKDLSSKLGPSENYWELLAERRRIALHDALAENHILTDQICIYKEMLDEARALVEVLKDMLGNDKSNINISFEDRH</sequence>
<protein>
    <submittedName>
        <fullName evidence="3">Uncharacterized protein LOC105360057</fullName>
    </submittedName>
</protein>
<dbReference type="GO" id="GO:0006275">
    <property type="term" value="P:regulation of DNA replication"/>
    <property type="evidence" value="ECO:0007669"/>
    <property type="project" value="InterPro"/>
</dbReference>
<dbReference type="RefSeq" id="XP_011495135.1">
    <property type="nucleotide sequence ID" value="XM_011496833.1"/>
</dbReference>
<evidence type="ECO:0000313" key="3">
    <source>
        <dbReference type="RefSeq" id="XP_011495135.1"/>
    </source>
</evidence>
<dbReference type="AlphaFoldDB" id="A0AAJ6VM68"/>
<dbReference type="Gene3D" id="1.20.5.1180">
    <property type="entry name" value="Geminin coiled-coil domain"/>
    <property type="match status" value="1"/>
</dbReference>
<dbReference type="GeneID" id="105360057"/>
<dbReference type="SUPFAM" id="SSF111469">
    <property type="entry name" value="Geminin coiled-coil domain"/>
    <property type="match status" value="1"/>
</dbReference>
<keyword evidence="1" id="KW-0175">Coiled coil</keyword>